<keyword evidence="3" id="KW-1185">Reference proteome</keyword>
<dbReference type="RefSeq" id="XP_018070553.1">
    <property type="nucleotide sequence ID" value="XM_018221831.1"/>
</dbReference>
<dbReference type="GeneID" id="28831557"/>
<evidence type="ECO:0000256" key="1">
    <source>
        <dbReference type="SAM" id="MobiDB-lite"/>
    </source>
</evidence>
<feature type="compositionally biased region" description="Basic and acidic residues" evidence="1">
    <location>
        <begin position="7"/>
        <end position="16"/>
    </location>
</feature>
<feature type="compositionally biased region" description="Basic and acidic residues" evidence="1">
    <location>
        <begin position="59"/>
        <end position="68"/>
    </location>
</feature>
<reference evidence="2 3" key="1">
    <citation type="submission" date="2015-10" db="EMBL/GenBank/DDBJ databases">
        <title>Full genome of DAOMC 229536 Phialocephala scopiformis, a fungal endophyte of spruce producing the potent anti-insectan compound rugulosin.</title>
        <authorList>
            <consortium name="DOE Joint Genome Institute"/>
            <person name="Walker A.K."/>
            <person name="Frasz S.L."/>
            <person name="Seifert K.A."/>
            <person name="Miller J.D."/>
            <person name="Mondo S.J."/>
            <person name="Labutti K."/>
            <person name="Lipzen A."/>
            <person name="Dockter R."/>
            <person name="Kennedy M."/>
            <person name="Grigoriev I.V."/>
            <person name="Spatafora J.W."/>
        </authorList>
    </citation>
    <scope>NUCLEOTIDE SEQUENCE [LARGE SCALE GENOMIC DNA]</scope>
    <source>
        <strain evidence="2 3">CBS 120377</strain>
    </source>
</reference>
<dbReference type="EMBL" id="KQ947416">
    <property type="protein sequence ID" value="KUJ16198.1"/>
    <property type="molecule type" value="Genomic_DNA"/>
</dbReference>
<feature type="compositionally biased region" description="Basic and acidic residues" evidence="1">
    <location>
        <begin position="258"/>
        <end position="272"/>
    </location>
</feature>
<feature type="compositionally biased region" description="Basic and acidic residues" evidence="1">
    <location>
        <begin position="204"/>
        <end position="227"/>
    </location>
</feature>
<dbReference type="Proteomes" id="UP000070700">
    <property type="component" value="Unassembled WGS sequence"/>
</dbReference>
<feature type="compositionally biased region" description="Low complexity" evidence="1">
    <location>
        <begin position="45"/>
        <end position="58"/>
    </location>
</feature>
<dbReference type="AlphaFoldDB" id="A0A194X7Q4"/>
<sequence length="285" mass="32043">MKLRNRMVQDRPRIEEPAGDETQEDTSSTAPQVGSPVSTRTRSISASDSQQAALAATQENEHSPERGQHAQYYRLDLHEDFILYSQSDTDDGTEDQGAPAFLSPRVPQRSHRRLAPRTEIPQAQGSSSSSGPSGTQAVDYAQPALTPQRQQPPTRIQLPTPSQTDNMMPHFEREPGPWSPNSPINPEGRKRALSNDFPGINQYPKDRDWDDKMQEALKEIERRPEGREDSDEERQHRRRSKRRRKGKRSMETPPSKSTKKDDDRHGKDDDGRGNGQGSGQAVMAS</sequence>
<dbReference type="OrthoDB" id="3563346at2759"/>
<evidence type="ECO:0000313" key="3">
    <source>
        <dbReference type="Proteomes" id="UP000070700"/>
    </source>
</evidence>
<dbReference type="InParanoid" id="A0A194X7Q4"/>
<feature type="compositionally biased region" description="Low complexity" evidence="1">
    <location>
        <begin position="125"/>
        <end position="134"/>
    </location>
</feature>
<evidence type="ECO:0000313" key="2">
    <source>
        <dbReference type="EMBL" id="KUJ16198.1"/>
    </source>
</evidence>
<feature type="compositionally biased region" description="Basic residues" evidence="1">
    <location>
        <begin position="236"/>
        <end position="247"/>
    </location>
</feature>
<dbReference type="KEGG" id="psco:LY89DRAFT_76970"/>
<name>A0A194X7Q4_MOLSC</name>
<accession>A0A194X7Q4</accession>
<feature type="compositionally biased region" description="Low complexity" evidence="1">
    <location>
        <begin position="141"/>
        <end position="161"/>
    </location>
</feature>
<feature type="compositionally biased region" description="Polar residues" evidence="1">
    <location>
        <begin position="25"/>
        <end position="44"/>
    </location>
</feature>
<feature type="region of interest" description="Disordered" evidence="1">
    <location>
        <begin position="1"/>
        <end position="285"/>
    </location>
</feature>
<gene>
    <name evidence="2" type="ORF">LY89DRAFT_76970</name>
</gene>
<protein>
    <submittedName>
        <fullName evidence="2">Uncharacterized protein</fullName>
    </submittedName>
</protein>
<organism evidence="2 3">
    <name type="scientific">Mollisia scopiformis</name>
    <name type="common">Conifer needle endophyte fungus</name>
    <name type="synonym">Phialocephala scopiformis</name>
    <dbReference type="NCBI Taxonomy" id="149040"/>
    <lineage>
        <taxon>Eukaryota</taxon>
        <taxon>Fungi</taxon>
        <taxon>Dikarya</taxon>
        <taxon>Ascomycota</taxon>
        <taxon>Pezizomycotina</taxon>
        <taxon>Leotiomycetes</taxon>
        <taxon>Helotiales</taxon>
        <taxon>Mollisiaceae</taxon>
        <taxon>Mollisia</taxon>
    </lineage>
</organism>
<proteinExistence type="predicted"/>